<dbReference type="PIRSF" id="PIRSF003097">
    <property type="entry name" value="FtsX"/>
    <property type="match status" value="1"/>
</dbReference>
<keyword evidence="10 12" id="KW-0472">Membrane</keyword>
<feature type="transmembrane region" description="Helical" evidence="13">
    <location>
        <begin position="186"/>
        <end position="206"/>
    </location>
</feature>
<feature type="transmembrane region" description="Helical" evidence="13">
    <location>
        <begin position="38"/>
        <end position="58"/>
    </location>
</feature>
<evidence type="ECO:0000313" key="16">
    <source>
        <dbReference type="EMBL" id="PWG63105.1"/>
    </source>
</evidence>
<evidence type="ECO:0000313" key="17">
    <source>
        <dbReference type="Proteomes" id="UP000245474"/>
    </source>
</evidence>
<evidence type="ECO:0000256" key="2">
    <source>
        <dbReference type="ARBA" id="ARBA00007379"/>
    </source>
</evidence>
<dbReference type="InterPro" id="IPR003838">
    <property type="entry name" value="ABC3_permease_C"/>
</dbReference>
<keyword evidence="17" id="KW-1185">Reference proteome</keyword>
<dbReference type="PANTHER" id="PTHR47755">
    <property type="entry name" value="CELL DIVISION PROTEIN FTSX"/>
    <property type="match status" value="1"/>
</dbReference>
<dbReference type="InterPro" id="IPR047590">
    <property type="entry name" value="FtsX_proteobact-type"/>
</dbReference>
<dbReference type="Pfam" id="PF18075">
    <property type="entry name" value="FtsX_ECD"/>
    <property type="match status" value="1"/>
</dbReference>
<evidence type="ECO:0000256" key="6">
    <source>
        <dbReference type="ARBA" id="ARBA00022519"/>
    </source>
</evidence>
<dbReference type="InterPro" id="IPR040690">
    <property type="entry name" value="FtsX_ECD"/>
</dbReference>
<comment type="subcellular location">
    <subcellularLocation>
        <location evidence="1">Cell inner membrane</location>
        <topology evidence="1">Multi-pass membrane protein</topology>
    </subcellularLocation>
</comment>
<evidence type="ECO:0000256" key="11">
    <source>
        <dbReference type="ARBA" id="ARBA00023306"/>
    </source>
</evidence>
<dbReference type="RefSeq" id="WP_109678604.1">
    <property type="nucleotide sequence ID" value="NZ_CP086615.1"/>
</dbReference>
<keyword evidence="9 13" id="KW-1133">Transmembrane helix</keyword>
<feature type="transmembrane region" description="Helical" evidence="13">
    <location>
        <begin position="239"/>
        <end position="260"/>
    </location>
</feature>
<comment type="similarity">
    <text evidence="2 12">Belongs to the ABC-4 integral membrane protein family. FtsX subfamily.</text>
</comment>
<keyword evidence="7 12" id="KW-0132">Cell division</keyword>
<feature type="domain" description="FtsX extracellular" evidence="15">
    <location>
        <begin position="75"/>
        <end position="166"/>
    </location>
</feature>
<feature type="transmembrane region" description="Helical" evidence="13">
    <location>
        <begin position="280"/>
        <end position="304"/>
    </location>
</feature>
<feature type="domain" description="ABC3 transporter permease C-terminal" evidence="14">
    <location>
        <begin position="189"/>
        <end position="304"/>
    </location>
</feature>
<evidence type="ECO:0000256" key="5">
    <source>
        <dbReference type="ARBA" id="ARBA00022475"/>
    </source>
</evidence>
<accession>A0A2U2N1K2</accession>
<evidence type="ECO:0000256" key="13">
    <source>
        <dbReference type="SAM" id="Phobius"/>
    </source>
</evidence>
<evidence type="ECO:0000256" key="1">
    <source>
        <dbReference type="ARBA" id="ARBA00004429"/>
    </source>
</evidence>
<dbReference type="InterPro" id="IPR004513">
    <property type="entry name" value="FtsX"/>
</dbReference>
<comment type="function">
    <text evidence="12">Part of the ABC transporter FtsEX involved in cellular division.</text>
</comment>
<dbReference type="GO" id="GO:0032153">
    <property type="term" value="C:cell division site"/>
    <property type="evidence" value="ECO:0007669"/>
    <property type="project" value="TreeGrafter"/>
</dbReference>
<evidence type="ECO:0000259" key="15">
    <source>
        <dbReference type="Pfam" id="PF18075"/>
    </source>
</evidence>
<comment type="subunit">
    <text evidence="3">Forms a membrane-associated complex with FtsE.</text>
</comment>
<keyword evidence="11 12" id="KW-0131">Cell cycle</keyword>
<dbReference type="AlphaFoldDB" id="A0A2U2N1K2"/>
<gene>
    <name evidence="16" type="ORF">DEM34_09645</name>
</gene>
<evidence type="ECO:0000256" key="3">
    <source>
        <dbReference type="ARBA" id="ARBA00011160"/>
    </source>
</evidence>
<evidence type="ECO:0000256" key="9">
    <source>
        <dbReference type="ARBA" id="ARBA00022989"/>
    </source>
</evidence>
<evidence type="ECO:0000256" key="8">
    <source>
        <dbReference type="ARBA" id="ARBA00022692"/>
    </source>
</evidence>
<comment type="caution">
    <text evidence="16">The sequence shown here is derived from an EMBL/GenBank/DDBJ whole genome shotgun (WGS) entry which is preliminary data.</text>
</comment>
<dbReference type="NCBIfam" id="TIGR00439">
    <property type="entry name" value="FtsX_Gneg"/>
    <property type="match status" value="1"/>
</dbReference>
<protein>
    <recommendedName>
        <fullName evidence="4 12">Cell division protein FtsX</fullName>
    </recommendedName>
</protein>
<evidence type="ECO:0000256" key="7">
    <source>
        <dbReference type="ARBA" id="ARBA00022618"/>
    </source>
</evidence>
<name>A0A2U2N1K2_9GAMM</name>
<keyword evidence="5 12" id="KW-1003">Cell membrane</keyword>
<dbReference type="Proteomes" id="UP000245474">
    <property type="component" value="Unassembled WGS sequence"/>
</dbReference>
<dbReference type="Pfam" id="PF02687">
    <property type="entry name" value="FtsX"/>
    <property type="match status" value="1"/>
</dbReference>
<dbReference type="GO" id="GO:0005886">
    <property type="term" value="C:plasma membrane"/>
    <property type="evidence" value="ECO:0007669"/>
    <property type="project" value="UniProtKB-SubCell"/>
</dbReference>
<keyword evidence="8 13" id="KW-0812">Transmembrane</keyword>
<evidence type="ECO:0000259" key="14">
    <source>
        <dbReference type="Pfam" id="PF02687"/>
    </source>
</evidence>
<dbReference type="OrthoDB" id="9813411at2"/>
<organism evidence="16 17">
    <name type="scientific">Sediminicurvatus halobius</name>
    <dbReference type="NCBI Taxonomy" id="2182432"/>
    <lineage>
        <taxon>Bacteria</taxon>
        <taxon>Pseudomonadati</taxon>
        <taxon>Pseudomonadota</taxon>
        <taxon>Gammaproteobacteria</taxon>
        <taxon>Chromatiales</taxon>
        <taxon>Ectothiorhodospiraceae</taxon>
        <taxon>Sediminicurvatus</taxon>
    </lineage>
</organism>
<dbReference type="GO" id="GO:0051301">
    <property type="term" value="P:cell division"/>
    <property type="evidence" value="ECO:0007669"/>
    <property type="project" value="UniProtKB-KW"/>
</dbReference>
<sequence length="314" mass="33846">MAARLGRRRRQLDAWLEQHARALIGALGRLREQRAANLMTAAVIGIALALPAAFLLLLDNLELVTGDWEGRTRASLFLERNLDAEGQTDAAQQVRAVDGVARVELIPPEEALAEFRTHSGMGDALALLEENPLPPVLVVEPAAELDPAAVEAVMEELAALAPVVDVRLDREWLRRLHALMRLAERGVWVITSLLGLTVILVVGNTIRLDIENRREEIVITKLIGGTDAFVRRPFLYAGLWYGLGGGLLACILVEGGRWLLAGPAGELASLYGTGFRLRGLGLDGALTLLACGAALGLLGSWLAVGRHLSAIEPR</sequence>
<dbReference type="Gene3D" id="3.30.70.3040">
    <property type="match status" value="1"/>
</dbReference>
<evidence type="ECO:0000256" key="12">
    <source>
        <dbReference type="PIRNR" id="PIRNR003097"/>
    </source>
</evidence>
<reference evidence="16 17" key="1">
    <citation type="submission" date="2018-05" db="EMBL/GenBank/DDBJ databases">
        <title>Spiribacter halobius sp. nov., a moderately halophilic bacterium isolated from marine solar saltern.</title>
        <authorList>
            <person name="Zheng W.-S."/>
            <person name="Lu D.-C."/>
            <person name="Du Z.-J."/>
        </authorList>
    </citation>
    <scope>NUCLEOTIDE SEQUENCE [LARGE SCALE GENOMIC DNA]</scope>
    <source>
        <strain evidence="16 17">E85</strain>
    </source>
</reference>
<dbReference type="PANTHER" id="PTHR47755:SF1">
    <property type="entry name" value="CELL DIVISION PROTEIN FTSX"/>
    <property type="match status" value="1"/>
</dbReference>
<dbReference type="EMBL" id="QFFI01000013">
    <property type="protein sequence ID" value="PWG63105.1"/>
    <property type="molecule type" value="Genomic_DNA"/>
</dbReference>
<evidence type="ECO:0000256" key="10">
    <source>
        <dbReference type="ARBA" id="ARBA00023136"/>
    </source>
</evidence>
<keyword evidence="6 12" id="KW-0997">Cell inner membrane</keyword>
<proteinExistence type="inferred from homology"/>
<evidence type="ECO:0000256" key="4">
    <source>
        <dbReference type="ARBA" id="ARBA00021907"/>
    </source>
</evidence>